<protein>
    <submittedName>
        <fullName evidence="1">Uncharacterized protein</fullName>
    </submittedName>
</protein>
<accession>A3LPT2</accession>
<dbReference type="OrthoDB" id="4016732at2759"/>
<dbReference type="AlphaFoldDB" id="A3LPT2"/>
<dbReference type="HOGENOM" id="CLU_202018_1_0_1"/>
<dbReference type="eggNOG" id="ENOG502TDXH">
    <property type="taxonomic scope" value="Eukaryota"/>
</dbReference>
<dbReference type="EMBL" id="CP000496">
    <property type="protein sequence ID" value="ABN65096.1"/>
    <property type="molecule type" value="Genomic_DNA"/>
</dbReference>
<dbReference type="RefSeq" id="XP_001383125.1">
    <property type="nucleotide sequence ID" value="XM_001383088.1"/>
</dbReference>
<dbReference type="InParanoid" id="A3LPT2"/>
<dbReference type="GeneID" id="4836674"/>
<dbReference type="KEGG" id="pic:PICST_40454"/>
<dbReference type="OMA" id="SEPINYQ"/>
<sequence>MASGSSALNYQEQLRRQTIMNSMENKDFLLIVASQQKKSVQQVKYELMLKLVEG</sequence>
<keyword evidence="2" id="KW-1185">Reference proteome</keyword>
<name>A3LPT2_PICST</name>
<dbReference type="Proteomes" id="UP000002258">
    <property type="component" value="Chromosome 2"/>
</dbReference>
<evidence type="ECO:0000313" key="1">
    <source>
        <dbReference type="EMBL" id="ABN65096.1"/>
    </source>
</evidence>
<evidence type="ECO:0000313" key="2">
    <source>
        <dbReference type="Proteomes" id="UP000002258"/>
    </source>
</evidence>
<reference evidence="1 2" key="1">
    <citation type="journal article" date="2007" name="Nat. Biotechnol.">
        <title>Genome sequence of the lignocellulose-bioconverting and xylose-fermenting yeast Pichia stipitis.</title>
        <authorList>
            <person name="Jeffries T.W."/>
            <person name="Grigoriev I.V."/>
            <person name="Grimwood J."/>
            <person name="Laplaza J.M."/>
            <person name="Aerts A."/>
            <person name="Salamov A."/>
            <person name="Schmutz J."/>
            <person name="Lindquist E."/>
            <person name="Dehal P."/>
            <person name="Shapiro H."/>
            <person name="Jin Y.S."/>
            <person name="Passoth V."/>
            <person name="Richardson P.M."/>
        </authorList>
    </citation>
    <scope>NUCLEOTIDE SEQUENCE [LARGE SCALE GENOMIC DNA]</scope>
    <source>
        <strain evidence="2">ATCC 58785 / CBS 6054 / NBRC 10063 / NRRL Y-11545</strain>
    </source>
</reference>
<proteinExistence type="predicted"/>
<gene>
    <name evidence="1" type="ORF">PICST_40454</name>
</gene>
<organism evidence="1 2">
    <name type="scientific">Scheffersomyces stipitis (strain ATCC 58785 / CBS 6054 / NBRC 10063 / NRRL Y-11545)</name>
    <name type="common">Yeast</name>
    <name type="synonym">Pichia stipitis</name>
    <dbReference type="NCBI Taxonomy" id="322104"/>
    <lineage>
        <taxon>Eukaryota</taxon>
        <taxon>Fungi</taxon>
        <taxon>Dikarya</taxon>
        <taxon>Ascomycota</taxon>
        <taxon>Saccharomycotina</taxon>
        <taxon>Pichiomycetes</taxon>
        <taxon>Debaryomycetaceae</taxon>
        <taxon>Scheffersomyces</taxon>
    </lineage>
</organism>